<feature type="binding site" evidence="9">
    <location>
        <begin position="195"/>
        <end position="202"/>
    </location>
    <ligand>
        <name>NAD(+)</name>
        <dbReference type="ChEBI" id="CHEBI:57540"/>
    </ligand>
</feature>
<dbReference type="InterPro" id="IPR023753">
    <property type="entry name" value="FAD/NAD-binding_dom"/>
</dbReference>
<feature type="binding site" evidence="9">
    <location>
        <begin position="156"/>
        <end position="158"/>
    </location>
    <ligand>
        <name>FAD</name>
        <dbReference type="ChEBI" id="CHEBI:57692"/>
    </ligand>
</feature>
<dbReference type="AlphaFoldDB" id="A0A976M5Y3"/>
<feature type="binding site" evidence="9">
    <location>
        <position position="285"/>
    </location>
    <ligand>
        <name>NAD(+)</name>
        <dbReference type="ChEBI" id="CHEBI:57540"/>
    </ligand>
</feature>
<evidence type="ECO:0000256" key="4">
    <source>
        <dbReference type="ARBA" id="ARBA00023002"/>
    </source>
</evidence>
<dbReference type="FunFam" id="3.30.390.30:FF:000001">
    <property type="entry name" value="Dihydrolipoyl dehydrogenase"/>
    <property type="match status" value="1"/>
</dbReference>
<dbReference type="SUPFAM" id="SSF55424">
    <property type="entry name" value="FAD/NAD-linked reductases, dimerisation (C-terminal) domain"/>
    <property type="match status" value="1"/>
</dbReference>
<keyword evidence="7 11" id="KW-0676">Redox-active center</keyword>
<dbReference type="GO" id="GO:0050660">
    <property type="term" value="F:flavin adenine dinucleotide binding"/>
    <property type="evidence" value="ECO:0007669"/>
    <property type="project" value="InterPro"/>
</dbReference>
<feature type="active site" description="Proton acceptor" evidence="8">
    <location>
        <position position="466"/>
    </location>
</feature>
<evidence type="ECO:0000313" key="14">
    <source>
        <dbReference type="EMBL" id="UKJ89045.2"/>
    </source>
</evidence>
<gene>
    <name evidence="14" type="ORF">MACJ_002291</name>
</gene>
<feature type="domain" description="FAD/NAD(P)-binding" evidence="13">
    <location>
        <begin position="23"/>
        <end position="349"/>
    </location>
</feature>
<dbReference type="Gene3D" id="3.50.50.60">
    <property type="entry name" value="FAD/NAD(P)-binding domain"/>
    <property type="match status" value="2"/>
</dbReference>
<feature type="binding site" evidence="9">
    <location>
        <position position="218"/>
    </location>
    <ligand>
        <name>NAD(+)</name>
        <dbReference type="ChEBI" id="CHEBI:57540"/>
    </ligand>
</feature>
<keyword evidence="5 9" id="KW-0520">NAD</keyword>
<evidence type="ECO:0000256" key="2">
    <source>
        <dbReference type="ARBA" id="ARBA00022630"/>
    </source>
</evidence>
<evidence type="ECO:0000256" key="10">
    <source>
        <dbReference type="PIRSR" id="PIRSR000350-4"/>
    </source>
</evidence>
<dbReference type="Gene3D" id="3.30.390.30">
    <property type="match status" value="1"/>
</dbReference>
<dbReference type="InterPro" id="IPR006258">
    <property type="entry name" value="Lipoamide_DH"/>
</dbReference>
<comment type="miscellaneous">
    <text evidence="11">The active site is a redox-active disulfide bond.</text>
</comment>
<evidence type="ECO:0000313" key="15">
    <source>
        <dbReference type="Proteomes" id="UP000244803"/>
    </source>
</evidence>
<evidence type="ECO:0000256" key="9">
    <source>
        <dbReference type="PIRSR" id="PIRSR000350-3"/>
    </source>
</evidence>
<dbReference type="Pfam" id="PF02852">
    <property type="entry name" value="Pyr_redox_dim"/>
    <property type="match status" value="1"/>
</dbReference>
<keyword evidence="6" id="KW-1015">Disulfide bond</keyword>
<evidence type="ECO:0000259" key="13">
    <source>
        <dbReference type="Pfam" id="PF07992"/>
    </source>
</evidence>
<dbReference type="GO" id="GO:0004148">
    <property type="term" value="F:dihydrolipoyl dehydrogenase (NADH) activity"/>
    <property type="evidence" value="ECO:0007669"/>
    <property type="project" value="UniProtKB-EC"/>
</dbReference>
<proteinExistence type="inferred from homology"/>
<reference evidence="14" key="1">
    <citation type="submission" date="2022-07" db="EMBL/GenBank/DDBJ databases">
        <title>Evaluation of T. orientalis genome assembly methods using nanopore sequencing and analysis of variation between genomes.</title>
        <authorList>
            <person name="Yam J."/>
            <person name="Micallef M.L."/>
            <person name="Liu M."/>
            <person name="Djordjevic S.P."/>
            <person name="Bogema D.R."/>
            <person name="Jenkins C."/>
        </authorList>
    </citation>
    <scope>NUCLEOTIDE SEQUENCE</scope>
    <source>
        <strain evidence="14">Fish Creek</strain>
    </source>
</reference>
<dbReference type="EC" id="1.8.1.4" evidence="11"/>
<feature type="binding site" evidence="9">
    <location>
        <position position="70"/>
    </location>
    <ligand>
        <name>FAD</name>
        <dbReference type="ChEBI" id="CHEBI:57692"/>
    </ligand>
</feature>
<comment type="cofactor">
    <cofactor evidence="9 11">
        <name>FAD</name>
        <dbReference type="ChEBI" id="CHEBI:57692"/>
    </cofactor>
    <text evidence="9 11">Binds 1 FAD per subunit.</text>
</comment>
<feature type="domain" description="Pyridine nucleotide-disulphide oxidoreductase dimerisation" evidence="12">
    <location>
        <begin position="369"/>
        <end position="476"/>
    </location>
</feature>
<feature type="binding site" evidence="9">
    <location>
        <position position="132"/>
    </location>
    <ligand>
        <name>FAD</name>
        <dbReference type="ChEBI" id="CHEBI:57692"/>
    </ligand>
</feature>
<evidence type="ECO:0000256" key="3">
    <source>
        <dbReference type="ARBA" id="ARBA00022827"/>
    </source>
</evidence>
<sequence length="487" mass="52269">MFRNNLNKFVYNNYRCFSTGSNYDLVVLGGGPGGYTMAIKAAQHNLKVAVVEKRNTLGGTCLNCGCIPSKSLLNTSHFFEKLKHGVNGITTSGLQVDVAKMMAEKESVMKSLNMGIFGLFKKNKVDFFNGTGTFKGGNQVAVGQQVLTGKNLVIATGSEVTPFPHESLKVDGKFVISSTEALCLSQVPKKLLVIGAGAIGLELASVWSRLGSSVEIFEFNPVVCSVMDVDVSNTIKKVLEKQGVVIHTNAQVLNAKVSNNTVLLNAKVGGQEKTIAGDKVLVAMGRRAYTEGLGLDKLGVTLDRGKIPTDGSMRVLKNKDDPKSVAENVYAIGDVTHGPMLAHKAEEDGLVALGDILKKDLVEADHDLIPSVIYTDPEISGLGVTEQYLTSNKVPYKKSVFPFAANSRAKIYGETDGFVKLLADETNRLVGAWLVGPHVSEMVHQLALAIKYGATSEDVARVCFAHPSLSEAVKESALGVHFKPLHF</sequence>
<feature type="disulfide bond" description="Redox-active" evidence="10">
    <location>
        <begin position="61"/>
        <end position="66"/>
    </location>
</feature>
<dbReference type="PANTHER" id="PTHR22912:SF151">
    <property type="entry name" value="DIHYDROLIPOYL DEHYDROGENASE, MITOCHONDRIAL"/>
    <property type="match status" value="1"/>
</dbReference>
<dbReference type="PIRSF" id="PIRSF000350">
    <property type="entry name" value="Mercury_reductase_MerA"/>
    <property type="match status" value="1"/>
</dbReference>
<keyword evidence="2 11" id="KW-0285">Flavoprotein</keyword>
<keyword evidence="9" id="KW-0547">Nucleotide-binding</keyword>
<comment type="catalytic activity">
    <reaction evidence="11">
        <text>N(6)-[(R)-dihydrolipoyl]-L-lysyl-[protein] + NAD(+) = N(6)-[(R)-lipoyl]-L-lysyl-[protein] + NADH + H(+)</text>
        <dbReference type="Rhea" id="RHEA:15045"/>
        <dbReference type="Rhea" id="RHEA-COMP:10474"/>
        <dbReference type="Rhea" id="RHEA-COMP:10475"/>
        <dbReference type="ChEBI" id="CHEBI:15378"/>
        <dbReference type="ChEBI" id="CHEBI:57540"/>
        <dbReference type="ChEBI" id="CHEBI:57945"/>
        <dbReference type="ChEBI" id="CHEBI:83099"/>
        <dbReference type="ChEBI" id="CHEBI:83100"/>
        <dbReference type="EC" id="1.8.1.4"/>
    </reaction>
</comment>
<dbReference type="PRINTS" id="PR00368">
    <property type="entry name" value="FADPNR"/>
</dbReference>
<dbReference type="OrthoDB" id="361797at2759"/>
<dbReference type="PANTHER" id="PTHR22912">
    <property type="entry name" value="DISULFIDE OXIDOREDUCTASE"/>
    <property type="match status" value="1"/>
</dbReference>
<dbReference type="Pfam" id="PF07992">
    <property type="entry name" value="Pyr_redox_2"/>
    <property type="match status" value="1"/>
</dbReference>
<dbReference type="Proteomes" id="UP000244803">
    <property type="component" value="Chromosome 3"/>
</dbReference>
<name>A0A976M5Y3_THEOR</name>
<dbReference type="NCBIfam" id="TIGR01350">
    <property type="entry name" value="lipoamide_DH"/>
    <property type="match status" value="1"/>
</dbReference>
<protein>
    <recommendedName>
        <fullName evidence="11">Dihydrolipoyl dehydrogenase</fullName>
        <ecNumber evidence="11">1.8.1.4</ecNumber>
    </recommendedName>
</protein>
<evidence type="ECO:0000256" key="5">
    <source>
        <dbReference type="ARBA" id="ARBA00023027"/>
    </source>
</evidence>
<dbReference type="InterPro" id="IPR001100">
    <property type="entry name" value="Pyr_nuc-diS_OxRdtase"/>
</dbReference>
<dbReference type="PROSITE" id="PS00076">
    <property type="entry name" value="PYRIDINE_REDOX_1"/>
    <property type="match status" value="1"/>
</dbReference>
<dbReference type="InterPro" id="IPR012999">
    <property type="entry name" value="Pyr_OxRdtase_I_AS"/>
</dbReference>
<evidence type="ECO:0000259" key="12">
    <source>
        <dbReference type="Pfam" id="PF02852"/>
    </source>
</evidence>
<dbReference type="SUPFAM" id="SSF51905">
    <property type="entry name" value="FAD/NAD(P)-binding domain"/>
    <property type="match status" value="1"/>
</dbReference>
<evidence type="ECO:0000256" key="1">
    <source>
        <dbReference type="ARBA" id="ARBA00007532"/>
    </source>
</evidence>
<comment type="similarity">
    <text evidence="1 11">Belongs to the class-I pyridine nucleotide-disulfide oxidoreductase family.</text>
</comment>
<dbReference type="GO" id="GO:0045252">
    <property type="term" value="C:oxoglutarate dehydrogenase complex"/>
    <property type="evidence" value="ECO:0007669"/>
    <property type="project" value="TreeGrafter"/>
</dbReference>
<accession>A0A976M5Y3</accession>
<dbReference type="GO" id="GO:0005739">
    <property type="term" value="C:mitochondrion"/>
    <property type="evidence" value="ECO:0007669"/>
    <property type="project" value="TreeGrafter"/>
</dbReference>
<evidence type="ECO:0000256" key="7">
    <source>
        <dbReference type="ARBA" id="ARBA00023284"/>
    </source>
</evidence>
<dbReference type="InterPro" id="IPR050151">
    <property type="entry name" value="Class-I_Pyr_Nuc-Dis_Oxidored"/>
</dbReference>
<feature type="binding site" evidence="9">
    <location>
        <position position="334"/>
    </location>
    <ligand>
        <name>FAD</name>
        <dbReference type="ChEBI" id="CHEBI:57692"/>
    </ligand>
</feature>
<dbReference type="InterPro" id="IPR036188">
    <property type="entry name" value="FAD/NAD-bd_sf"/>
</dbReference>
<keyword evidence="4 11" id="KW-0560">Oxidoreductase</keyword>
<feature type="binding site" evidence="9">
    <location>
        <begin position="340"/>
        <end position="343"/>
    </location>
    <ligand>
        <name>FAD</name>
        <dbReference type="ChEBI" id="CHEBI:57692"/>
    </ligand>
</feature>
<dbReference type="InterPro" id="IPR004099">
    <property type="entry name" value="Pyr_nucl-diS_OxRdtase_dimer"/>
</dbReference>
<evidence type="ECO:0000256" key="6">
    <source>
        <dbReference type="ARBA" id="ARBA00023157"/>
    </source>
</evidence>
<dbReference type="PRINTS" id="PR00411">
    <property type="entry name" value="PNDRDTASEI"/>
</dbReference>
<dbReference type="InterPro" id="IPR016156">
    <property type="entry name" value="FAD/NAD-linked_Rdtase_dimer_sf"/>
</dbReference>
<dbReference type="EMBL" id="CP056066">
    <property type="protein sequence ID" value="UKJ89045.2"/>
    <property type="molecule type" value="Genomic_DNA"/>
</dbReference>
<organism evidence="14 15">
    <name type="scientific">Theileria orientalis</name>
    <dbReference type="NCBI Taxonomy" id="68886"/>
    <lineage>
        <taxon>Eukaryota</taxon>
        <taxon>Sar</taxon>
        <taxon>Alveolata</taxon>
        <taxon>Apicomplexa</taxon>
        <taxon>Aconoidasida</taxon>
        <taxon>Piroplasmida</taxon>
        <taxon>Theileriidae</taxon>
        <taxon>Theileria</taxon>
    </lineage>
</organism>
<evidence type="ECO:0000256" key="8">
    <source>
        <dbReference type="PIRSR" id="PIRSR000350-2"/>
    </source>
</evidence>
<keyword evidence="3 9" id="KW-0274">FAD</keyword>
<evidence type="ECO:0000256" key="11">
    <source>
        <dbReference type="RuleBase" id="RU003692"/>
    </source>
</evidence>
<dbReference type="GO" id="GO:0006103">
    <property type="term" value="P:2-oxoglutarate metabolic process"/>
    <property type="evidence" value="ECO:0007669"/>
    <property type="project" value="TreeGrafter"/>
</dbReference>